<dbReference type="OrthoDB" id="10489770at2759"/>
<dbReference type="InParanoid" id="A0A2P5ELF2"/>
<dbReference type="Proteomes" id="UP000237000">
    <property type="component" value="Unassembled WGS sequence"/>
</dbReference>
<gene>
    <name evidence="1" type="ORF">TorRG33x02_178950</name>
</gene>
<feature type="non-terminal residue" evidence="1">
    <location>
        <position position="1"/>
    </location>
</feature>
<name>A0A2P5ELF2_TREOI</name>
<protein>
    <submittedName>
        <fullName evidence="1">Uncharacterized protein</fullName>
    </submittedName>
</protein>
<comment type="caution">
    <text evidence="1">The sequence shown here is derived from an EMBL/GenBank/DDBJ whole genome shotgun (WGS) entry which is preliminary data.</text>
</comment>
<proteinExistence type="predicted"/>
<reference evidence="2" key="1">
    <citation type="submission" date="2016-06" db="EMBL/GenBank/DDBJ databases">
        <title>Parallel loss of symbiosis genes in relatives of nitrogen-fixing non-legume Parasponia.</title>
        <authorList>
            <person name="Van Velzen R."/>
            <person name="Holmer R."/>
            <person name="Bu F."/>
            <person name="Rutten L."/>
            <person name="Van Zeijl A."/>
            <person name="Liu W."/>
            <person name="Santuari L."/>
            <person name="Cao Q."/>
            <person name="Sharma T."/>
            <person name="Shen D."/>
            <person name="Roswanjaya Y."/>
            <person name="Wardhani T."/>
            <person name="Kalhor M.S."/>
            <person name="Jansen J."/>
            <person name="Van den Hoogen J."/>
            <person name="Gungor B."/>
            <person name="Hartog M."/>
            <person name="Hontelez J."/>
            <person name="Verver J."/>
            <person name="Yang W.-C."/>
            <person name="Schijlen E."/>
            <person name="Repin R."/>
            <person name="Schilthuizen M."/>
            <person name="Schranz E."/>
            <person name="Heidstra R."/>
            <person name="Miyata K."/>
            <person name="Fedorova E."/>
            <person name="Kohlen W."/>
            <person name="Bisseling T."/>
            <person name="Smit S."/>
            <person name="Geurts R."/>
        </authorList>
    </citation>
    <scope>NUCLEOTIDE SEQUENCE [LARGE SCALE GENOMIC DNA]</scope>
    <source>
        <strain evidence="2">cv. RG33-2</strain>
    </source>
</reference>
<keyword evidence="2" id="KW-1185">Reference proteome</keyword>
<accession>A0A2P5ELF2</accession>
<evidence type="ECO:0000313" key="2">
    <source>
        <dbReference type="Proteomes" id="UP000237000"/>
    </source>
</evidence>
<evidence type="ECO:0000313" key="1">
    <source>
        <dbReference type="EMBL" id="PON86329.1"/>
    </source>
</evidence>
<dbReference type="AlphaFoldDB" id="A0A2P5ELF2"/>
<dbReference type="EMBL" id="JXTC01000134">
    <property type="protein sequence ID" value="PON86329.1"/>
    <property type="molecule type" value="Genomic_DNA"/>
</dbReference>
<sequence>AEVLRKESTAWSWVSCETDLVENRLAWKLQPLVFNLRERRECSVQSFGVRRLKHGVPILFGLGFETVELVVMEELEIGKDVLHLLNEDELEMHFGVGEGVVDDKGNEG</sequence>
<organism evidence="1 2">
    <name type="scientific">Trema orientale</name>
    <name type="common">Charcoal tree</name>
    <name type="synonym">Celtis orientalis</name>
    <dbReference type="NCBI Taxonomy" id="63057"/>
    <lineage>
        <taxon>Eukaryota</taxon>
        <taxon>Viridiplantae</taxon>
        <taxon>Streptophyta</taxon>
        <taxon>Embryophyta</taxon>
        <taxon>Tracheophyta</taxon>
        <taxon>Spermatophyta</taxon>
        <taxon>Magnoliopsida</taxon>
        <taxon>eudicotyledons</taxon>
        <taxon>Gunneridae</taxon>
        <taxon>Pentapetalae</taxon>
        <taxon>rosids</taxon>
        <taxon>fabids</taxon>
        <taxon>Rosales</taxon>
        <taxon>Cannabaceae</taxon>
        <taxon>Trema</taxon>
    </lineage>
</organism>